<keyword evidence="2" id="KW-0812">Transmembrane</keyword>
<feature type="transmembrane region" description="Helical" evidence="2">
    <location>
        <begin position="21"/>
        <end position="39"/>
    </location>
</feature>
<organism evidence="3 4">
    <name type="scientific">Oceanisphaera profunda</name>
    <dbReference type="NCBI Taxonomy" id="1416627"/>
    <lineage>
        <taxon>Bacteria</taxon>
        <taxon>Pseudomonadati</taxon>
        <taxon>Pseudomonadota</taxon>
        <taxon>Gammaproteobacteria</taxon>
        <taxon>Aeromonadales</taxon>
        <taxon>Aeromonadaceae</taxon>
        <taxon>Oceanisphaera</taxon>
    </lineage>
</organism>
<accession>A0A1Y0D8J5</accession>
<keyword evidence="2" id="KW-1133">Transmembrane helix</keyword>
<evidence type="ECO:0000313" key="4">
    <source>
        <dbReference type="Proteomes" id="UP000243937"/>
    </source>
</evidence>
<proteinExistence type="predicted"/>
<dbReference type="Proteomes" id="UP000243937">
    <property type="component" value="Chromosome"/>
</dbReference>
<name>A0A1Y0D8J5_9GAMM</name>
<feature type="coiled-coil region" evidence="1">
    <location>
        <begin position="40"/>
        <end position="107"/>
    </location>
</feature>
<dbReference type="EMBL" id="CP021377">
    <property type="protein sequence ID" value="ART83869.1"/>
    <property type="molecule type" value="Genomic_DNA"/>
</dbReference>
<dbReference type="KEGG" id="opf:CBP31_00490"/>
<evidence type="ECO:0000256" key="1">
    <source>
        <dbReference type="SAM" id="Coils"/>
    </source>
</evidence>
<sequence length="213" mass="24506">MKPLLADLQTRFVTLTQRERWLVLGATWALLAWLGLLFYEASAQARVIELEQEQAQLNNQLTQQQQMMAELSQGVAELKSKDNAPQIARLNRRLSQLNSNVDAKMQTLVEPEEMSALLLSILEQSNGLELIELGNELPTRLNSEQDHEALYQHNLRLVLNGSYLSLLDYVKQLEQLSGRIFWRGLEFELAEYPDATIRLEFFTISQHKELLRG</sequence>
<keyword evidence="4" id="KW-1185">Reference proteome</keyword>
<reference evidence="3 4" key="1">
    <citation type="journal article" date="2014" name="Int. J. Syst. Evol. Microbiol.">
        <title>Oceanisphaera profunda sp. nov., a marine bacterium isolated from deep-sea sediment, and emended description of the genus Oceanisphaera.</title>
        <authorList>
            <person name="Xu Z."/>
            <person name="Zhang X.Y."/>
            <person name="Su H.N."/>
            <person name="Yu Z.C."/>
            <person name="Liu C."/>
            <person name="Li H."/>
            <person name="Chen X.L."/>
            <person name="Song X.Y."/>
            <person name="Xie B.B."/>
            <person name="Qin Q.L."/>
            <person name="Zhou B.C."/>
            <person name="Shi M."/>
            <person name="Huang Y."/>
            <person name="Zhang Y.Z."/>
        </authorList>
    </citation>
    <scope>NUCLEOTIDE SEQUENCE [LARGE SCALE GENOMIC DNA]</scope>
    <source>
        <strain evidence="3 4">SM1222</strain>
    </source>
</reference>
<gene>
    <name evidence="3" type="ORF">CBP31_00490</name>
</gene>
<protein>
    <submittedName>
        <fullName evidence="3">MSHA biogenesis protein MshJ</fullName>
    </submittedName>
</protein>
<keyword evidence="1" id="KW-0175">Coiled coil</keyword>
<evidence type="ECO:0000313" key="3">
    <source>
        <dbReference type="EMBL" id="ART83869.1"/>
    </source>
</evidence>
<evidence type="ECO:0000256" key="2">
    <source>
        <dbReference type="SAM" id="Phobius"/>
    </source>
</evidence>
<keyword evidence="2" id="KW-0472">Membrane</keyword>
<dbReference type="AlphaFoldDB" id="A0A1Y0D8J5"/>